<feature type="compositionally biased region" description="Basic and acidic residues" evidence="1">
    <location>
        <begin position="55"/>
        <end position="65"/>
    </location>
</feature>
<sequence>MTNPAGAPAARPSRRPIRTVTAATAVTIAVALFAGCSSGVQHKPGGPQPAPSSHTSHDGRAEPGDPGRTPTQRPSPAPTVKPAGFSPYVDTSLRPSMDLLKGAEETGAKEYTLAFVSPGGGCVPRWGGRQSLDANPVARQADRLRARGGDVRVSFGGQSGNELARACGSVDALVKAYRTVIDAYRLTKVDFDLEGPALTDTRANDLRARAVARLQQQRRNLDVSFTLPVLPSGLNRHSVAVLANAKKHGLRLSTVNIMAMDYGTFYDGDMGAYAVAAATATHKQVKAALGIRDEAAAWRTVAVTPMIGVNDVKGEVFTAANAVHLKKFAHAKGLGRLSMWSVARDRPCQGGGRAKALATCSGVRKDANAFARIFAD</sequence>
<feature type="region of interest" description="Disordered" evidence="1">
    <location>
        <begin position="37"/>
        <end position="89"/>
    </location>
</feature>
<proteinExistence type="predicted"/>
<dbReference type="Gene3D" id="3.20.20.80">
    <property type="entry name" value="Glycosidases"/>
    <property type="match status" value="1"/>
</dbReference>
<accession>A0A1V0TIZ3</accession>
<gene>
    <name evidence="2" type="ORF">B1H19_00325</name>
</gene>
<name>A0A1V0TIZ3_9ACTN</name>
<dbReference type="EMBL" id="CP020569">
    <property type="protein sequence ID" value="ARF52853.1"/>
    <property type="molecule type" value="Genomic_DNA"/>
</dbReference>
<keyword evidence="3" id="KW-1185">Reference proteome</keyword>
<dbReference type="AlphaFoldDB" id="A0A1V0TIZ3"/>
<dbReference type="InterPro" id="IPR017853">
    <property type="entry name" value="GH"/>
</dbReference>
<reference evidence="2 3" key="1">
    <citation type="submission" date="2017-04" db="EMBL/GenBank/DDBJ databases">
        <title>Complete Genome Sequence of Streptomyces gilvosporeus F607, a Capable Producer of Natamycin.</title>
        <authorList>
            <person name="Zong G."/>
            <person name="Zhong C."/>
            <person name="Fu J."/>
            <person name="Qin R."/>
            <person name="Cao G."/>
        </authorList>
    </citation>
    <scope>NUCLEOTIDE SEQUENCE [LARGE SCALE GENOMIC DNA]</scope>
    <source>
        <strain evidence="2 3">F607</strain>
    </source>
</reference>
<organism evidence="2 3">
    <name type="scientific">Streptomyces gilvosporeus</name>
    <dbReference type="NCBI Taxonomy" id="553510"/>
    <lineage>
        <taxon>Bacteria</taxon>
        <taxon>Bacillati</taxon>
        <taxon>Actinomycetota</taxon>
        <taxon>Actinomycetes</taxon>
        <taxon>Kitasatosporales</taxon>
        <taxon>Streptomycetaceae</taxon>
        <taxon>Streptomyces</taxon>
    </lineage>
</organism>
<dbReference type="SUPFAM" id="SSF51445">
    <property type="entry name" value="(Trans)glycosidases"/>
    <property type="match status" value="1"/>
</dbReference>
<dbReference type="Proteomes" id="UP000192726">
    <property type="component" value="Chromosome"/>
</dbReference>
<dbReference type="CDD" id="cd06543">
    <property type="entry name" value="GH18_PF-ChiA-like"/>
    <property type="match status" value="1"/>
</dbReference>
<dbReference type="KEGG" id="sgv:B1H19_00325"/>
<dbReference type="OrthoDB" id="99456at2"/>
<dbReference type="PANTHER" id="PTHR42976:SF1">
    <property type="entry name" value="GH18 DOMAIN-CONTAINING PROTEIN-RELATED"/>
    <property type="match status" value="1"/>
</dbReference>
<dbReference type="InterPro" id="IPR052750">
    <property type="entry name" value="GH18_Chitinase"/>
</dbReference>
<evidence type="ECO:0000313" key="3">
    <source>
        <dbReference type="Proteomes" id="UP000192726"/>
    </source>
</evidence>
<protein>
    <submittedName>
        <fullName evidence="2">Chitinase</fullName>
    </submittedName>
</protein>
<evidence type="ECO:0000256" key="1">
    <source>
        <dbReference type="SAM" id="MobiDB-lite"/>
    </source>
</evidence>
<dbReference type="PANTHER" id="PTHR42976">
    <property type="entry name" value="BIFUNCTIONAL CHITINASE/LYSOZYME-RELATED"/>
    <property type="match status" value="1"/>
</dbReference>
<evidence type="ECO:0000313" key="2">
    <source>
        <dbReference type="EMBL" id="ARF52853.1"/>
    </source>
</evidence>